<name>A0A498JY42_MALDO</name>
<accession>A0A498JY42</accession>
<keyword evidence="2" id="KW-0808">Transferase</keyword>
<dbReference type="Proteomes" id="UP000290289">
    <property type="component" value="Chromosome 5"/>
</dbReference>
<evidence type="ECO:0000313" key="4">
    <source>
        <dbReference type="Proteomes" id="UP000290289"/>
    </source>
</evidence>
<keyword evidence="2" id="KW-0328">Glycosyltransferase</keyword>
<reference evidence="3 4" key="1">
    <citation type="submission" date="2018-10" db="EMBL/GenBank/DDBJ databases">
        <title>A high-quality apple genome assembly.</title>
        <authorList>
            <person name="Hu J."/>
        </authorList>
    </citation>
    <scope>NUCLEOTIDE SEQUENCE [LARGE SCALE GENOMIC DNA]</scope>
    <source>
        <strain evidence="4">cv. HFTH1</strain>
        <tissue evidence="3">Young leaf</tissue>
    </source>
</reference>
<dbReference type="Gene3D" id="3.40.50.2000">
    <property type="entry name" value="Glycogen Phosphorylase B"/>
    <property type="match status" value="1"/>
</dbReference>
<dbReference type="GO" id="GO:0035251">
    <property type="term" value="F:UDP-glucosyltransferase activity"/>
    <property type="evidence" value="ECO:0007669"/>
    <property type="project" value="TreeGrafter"/>
</dbReference>
<protein>
    <submittedName>
        <fullName evidence="3">Uncharacterized protein</fullName>
    </submittedName>
</protein>
<evidence type="ECO:0000256" key="2">
    <source>
        <dbReference type="ARBA" id="ARBA00022676"/>
    </source>
</evidence>
<dbReference type="AlphaFoldDB" id="A0A498JY42"/>
<organism evidence="3 4">
    <name type="scientific">Malus domestica</name>
    <name type="common">Apple</name>
    <name type="synonym">Pyrus malus</name>
    <dbReference type="NCBI Taxonomy" id="3750"/>
    <lineage>
        <taxon>Eukaryota</taxon>
        <taxon>Viridiplantae</taxon>
        <taxon>Streptophyta</taxon>
        <taxon>Embryophyta</taxon>
        <taxon>Tracheophyta</taxon>
        <taxon>Spermatophyta</taxon>
        <taxon>Magnoliopsida</taxon>
        <taxon>eudicotyledons</taxon>
        <taxon>Gunneridae</taxon>
        <taxon>Pentapetalae</taxon>
        <taxon>rosids</taxon>
        <taxon>fabids</taxon>
        <taxon>Rosales</taxon>
        <taxon>Rosaceae</taxon>
        <taxon>Amygdaloideae</taxon>
        <taxon>Maleae</taxon>
        <taxon>Malus</taxon>
    </lineage>
</organism>
<dbReference type="PANTHER" id="PTHR48047:SF45">
    <property type="entry name" value="SCOPOLETIN GLUCOSYLTRANSFERASE-LIKE"/>
    <property type="match status" value="1"/>
</dbReference>
<evidence type="ECO:0000313" key="3">
    <source>
        <dbReference type="EMBL" id="RXH99877.1"/>
    </source>
</evidence>
<dbReference type="EMBL" id="RDQH01000331">
    <property type="protein sequence ID" value="RXH99877.1"/>
    <property type="molecule type" value="Genomic_DNA"/>
</dbReference>
<dbReference type="SUPFAM" id="SSF53756">
    <property type="entry name" value="UDP-Glycosyltransferase/glycogen phosphorylase"/>
    <property type="match status" value="1"/>
</dbReference>
<sequence>MGTKNQELHIAFFPFMAQGHIIPFMDLAKLFVSRGLKATIITTSPDAPSIQSELQNYSSSQIQIFTIRVPTADVGLPENCQSLHCATTPEMHLQFFTATGLLGPQIEQFLQHKKPNCLMADMFFPWATDLGSEFGVPVLLFQGIGYFPLCAILCVHLYKPHLYVSSDADHFVIPILPEMIWGS</sequence>
<comment type="similarity">
    <text evidence="1">Belongs to the UDP-glycosyltransferase family.</text>
</comment>
<comment type="caution">
    <text evidence="3">The sequence shown here is derived from an EMBL/GenBank/DDBJ whole genome shotgun (WGS) entry which is preliminary data.</text>
</comment>
<keyword evidence="4" id="KW-1185">Reference proteome</keyword>
<dbReference type="STRING" id="3750.A0A498JY42"/>
<proteinExistence type="inferred from homology"/>
<dbReference type="PANTHER" id="PTHR48047">
    <property type="entry name" value="GLYCOSYLTRANSFERASE"/>
    <property type="match status" value="1"/>
</dbReference>
<evidence type="ECO:0000256" key="1">
    <source>
        <dbReference type="ARBA" id="ARBA00009995"/>
    </source>
</evidence>
<gene>
    <name evidence="3" type="ORF">DVH24_021679</name>
</gene>